<accession>X6NQK6</accession>
<reference evidence="2 3" key="1">
    <citation type="journal article" date="2013" name="Curr. Biol.">
        <title>The Genome of the Foraminiferan Reticulomyxa filosa.</title>
        <authorList>
            <person name="Glockner G."/>
            <person name="Hulsmann N."/>
            <person name="Schleicher M."/>
            <person name="Noegel A.A."/>
            <person name="Eichinger L."/>
            <person name="Gallinger C."/>
            <person name="Pawlowski J."/>
            <person name="Sierra R."/>
            <person name="Euteneuer U."/>
            <person name="Pillet L."/>
            <person name="Moustafa A."/>
            <person name="Platzer M."/>
            <person name="Groth M."/>
            <person name="Szafranski K."/>
            <person name="Schliwa M."/>
        </authorList>
    </citation>
    <scope>NUCLEOTIDE SEQUENCE [LARGE SCALE GENOMIC DNA]</scope>
</reference>
<feature type="transmembrane region" description="Helical" evidence="1">
    <location>
        <begin position="87"/>
        <end position="107"/>
    </location>
</feature>
<keyword evidence="3" id="KW-1185">Reference proteome</keyword>
<evidence type="ECO:0000256" key="1">
    <source>
        <dbReference type="SAM" id="Phobius"/>
    </source>
</evidence>
<dbReference type="AlphaFoldDB" id="X6NQK6"/>
<comment type="caution">
    <text evidence="2">The sequence shown here is derived from an EMBL/GenBank/DDBJ whole genome shotgun (WGS) entry which is preliminary data.</text>
</comment>
<organism evidence="2 3">
    <name type="scientific">Reticulomyxa filosa</name>
    <dbReference type="NCBI Taxonomy" id="46433"/>
    <lineage>
        <taxon>Eukaryota</taxon>
        <taxon>Sar</taxon>
        <taxon>Rhizaria</taxon>
        <taxon>Retaria</taxon>
        <taxon>Foraminifera</taxon>
        <taxon>Monothalamids</taxon>
        <taxon>Reticulomyxidae</taxon>
        <taxon>Reticulomyxa</taxon>
    </lineage>
</organism>
<feature type="transmembrane region" description="Helical" evidence="1">
    <location>
        <begin position="192"/>
        <end position="216"/>
    </location>
</feature>
<evidence type="ECO:0000313" key="3">
    <source>
        <dbReference type="Proteomes" id="UP000023152"/>
    </source>
</evidence>
<keyword evidence="1" id="KW-0812">Transmembrane</keyword>
<dbReference type="Proteomes" id="UP000023152">
    <property type="component" value="Unassembled WGS sequence"/>
</dbReference>
<dbReference type="EMBL" id="ASPP01007126">
    <property type="protein sequence ID" value="ETO27647.1"/>
    <property type="molecule type" value="Genomic_DNA"/>
</dbReference>
<protein>
    <submittedName>
        <fullName evidence="2">Uncharacterized protein</fullName>
    </submittedName>
</protein>
<feature type="transmembrane region" description="Helical" evidence="1">
    <location>
        <begin position="147"/>
        <end position="172"/>
    </location>
</feature>
<gene>
    <name evidence="2" type="ORF">RFI_09486</name>
</gene>
<keyword evidence="1" id="KW-1133">Transmembrane helix</keyword>
<sequence length="217" mass="24749">MLCVMAAIIKPHMSSKINVTVDPNNNNNNKKIRIKKNGQKIIITFPVNQALKLGLGTKTTRSMAYQHWQLHWGFGVGSYLLARWCAGLSYCIAFYNVMISSACWFWYLNVRQFVKTEKHLSANRYSMQYSNVSNECFVDAFSQPLVFYFDILVSAVVILILISLSLQTILWLRTCCGCNNKMYKVFNSSLKYILFLLALATVIAALLSVFSFLFGFV</sequence>
<name>X6NQK6_RETFI</name>
<keyword evidence="1" id="KW-0472">Membrane</keyword>
<evidence type="ECO:0000313" key="2">
    <source>
        <dbReference type="EMBL" id="ETO27647.1"/>
    </source>
</evidence>
<proteinExistence type="predicted"/>